<keyword evidence="1" id="KW-1133">Transmembrane helix</keyword>
<sequence length="209" mass="23825">MPDFKGLENFNLILFFIVPGIVIVSARSRFITGRMPSLTENVLGFFVLSLIYYSLTVLFIEQALSVREPWIAKAIIWIMLILCGPALFGIFLGVSSQKEWFSWIPQKCNVTTIHVIPTAWDWRFSKVPRGGQFVMVTLTNDEKVAGFFGSNSFASSDSGERDLYIEEEYIVSKADIWEPRADKVGILVAAKEIKYIEFWEPKVEENAHD</sequence>
<name>A0ABU7XFZ4_9HYPH</name>
<proteinExistence type="predicted"/>
<feature type="transmembrane region" description="Helical" evidence="1">
    <location>
        <begin position="70"/>
        <end position="94"/>
    </location>
</feature>
<dbReference type="Proteomes" id="UP001350748">
    <property type="component" value="Unassembled WGS sequence"/>
</dbReference>
<dbReference type="EMBL" id="JAZHYN010000016">
    <property type="protein sequence ID" value="MEF3366313.1"/>
    <property type="molecule type" value="Genomic_DNA"/>
</dbReference>
<keyword evidence="3" id="KW-1185">Reference proteome</keyword>
<comment type="caution">
    <text evidence="2">The sequence shown here is derived from an EMBL/GenBank/DDBJ whole genome shotgun (WGS) entry which is preliminary data.</text>
</comment>
<evidence type="ECO:0000256" key="1">
    <source>
        <dbReference type="SAM" id="Phobius"/>
    </source>
</evidence>
<gene>
    <name evidence="2" type="ORF">V3H18_07180</name>
</gene>
<accession>A0ABU7XFZ4</accession>
<dbReference type="InterPro" id="IPR045919">
    <property type="entry name" value="DUF6338"/>
</dbReference>
<keyword evidence="1" id="KW-0472">Membrane</keyword>
<dbReference type="Pfam" id="PF19865">
    <property type="entry name" value="DUF6338"/>
    <property type="match status" value="1"/>
</dbReference>
<feature type="transmembrane region" description="Helical" evidence="1">
    <location>
        <begin position="42"/>
        <end position="64"/>
    </location>
</feature>
<reference evidence="2 3" key="1">
    <citation type="submission" date="2024-02" db="EMBL/GenBank/DDBJ databases">
        <authorList>
            <person name="Grouzdev D."/>
        </authorList>
    </citation>
    <scope>NUCLEOTIDE SEQUENCE [LARGE SCALE GENOMIC DNA]</scope>
    <source>
        <strain evidence="2 3">9N</strain>
    </source>
</reference>
<organism evidence="2 3">
    <name type="scientific">Methylocystis borbori</name>
    <dbReference type="NCBI Taxonomy" id="3118750"/>
    <lineage>
        <taxon>Bacteria</taxon>
        <taxon>Pseudomonadati</taxon>
        <taxon>Pseudomonadota</taxon>
        <taxon>Alphaproteobacteria</taxon>
        <taxon>Hyphomicrobiales</taxon>
        <taxon>Methylocystaceae</taxon>
        <taxon>Methylocystis</taxon>
    </lineage>
</organism>
<protein>
    <submittedName>
        <fullName evidence="2">DUF6338 family protein</fullName>
    </submittedName>
</protein>
<feature type="transmembrane region" description="Helical" evidence="1">
    <location>
        <begin position="12"/>
        <end position="30"/>
    </location>
</feature>
<dbReference type="RefSeq" id="WP_332081304.1">
    <property type="nucleotide sequence ID" value="NZ_JAZHYN010000016.1"/>
</dbReference>
<keyword evidence="1" id="KW-0812">Transmembrane</keyword>
<evidence type="ECO:0000313" key="3">
    <source>
        <dbReference type="Proteomes" id="UP001350748"/>
    </source>
</evidence>
<evidence type="ECO:0000313" key="2">
    <source>
        <dbReference type="EMBL" id="MEF3366313.1"/>
    </source>
</evidence>